<evidence type="ECO:0000313" key="2">
    <source>
        <dbReference type="EMBL" id="AHC16451.1"/>
    </source>
</evidence>
<dbReference type="KEGG" id="slr:L21SP2_3109"/>
<dbReference type="AlphaFoldDB" id="V5WMP4"/>
<feature type="chain" id="PRO_5004742094" description="Capsule assembly Wzi family protein" evidence="1">
    <location>
        <begin position="25"/>
        <end position="601"/>
    </location>
</feature>
<accession>V5WMP4</accession>
<dbReference type="Proteomes" id="UP000018680">
    <property type="component" value="Chromosome"/>
</dbReference>
<dbReference type="STRING" id="1307761.L21SP2_3109"/>
<dbReference type="eggNOG" id="ENOG5033K7C">
    <property type="taxonomic scope" value="Bacteria"/>
</dbReference>
<organism evidence="2 3">
    <name type="scientific">Salinispira pacifica</name>
    <dbReference type="NCBI Taxonomy" id="1307761"/>
    <lineage>
        <taxon>Bacteria</taxon>
        <taxon>Pseudomonadati</taxon>
        <taxon>Spirochaetota</taxon>
        <taxon>Spirochaetia</taxon>
        <taxon>Spirochaetales</taxon>
        <taxon>Spirochaetaceae</taxon>
        <taxon>Salinispira</taxon>
    </lineage>
</organism>
<sequence length="601" mass="67111">MTISRILSSLYKVIAAAVVISASAAPLLHSQQALADISLSDLESPIYADLQMWEEAGFIPGLPIMRPYSYQQVLYALQHVIAKADSNSEAAVKAGEYYRKLNTPDPRYAFSFTPQFRVSGDGEEDGFYTNTPPGLGFAWNIQESDRGKTWAELHYEAQMLDSENASALPAGVRETSDYIPDWSDIDLFGRNISIRQFVYSLLDISRMSMDGRAATNFRVGTHRSSAGPFHNDGILISPDAPAAGHFSLNYGRQFGKPDSEGFSPGMNYASQLSILSATDDNGEGRYGGKYMMFHMLRVQAADWLSLGIIESVVWGERLELYYLIPLSSYFLNQGLTGFGDNSLLGVEAIFTPAASIKIPVQIYADDVHFNDIIRFEFNTKYKFAAQTGISWTPLVPWLQRLSFDYSAVMPYMYTHWDERTQVFDSSRGGDANYSNYTHRGENIGPGLDPNSDRWRLEWKAEPISGSNNFLPGLELGLNSAIQYMRHGNASAGIIDGASGDIFDPGYIGRTPTFQAPYPEEQLNGQPYTRFLTQDVLEHTLQLSLETDVRLRSVSAEKPAYRGPALNMGLGYTLERIWNRDLIAGDNSWGHYFRVDFTISFP</sequence>
<feature type="signal peptide" evidence="1">
    <location>
        <begin position="1"/>
        <end position="24"/>
    </location>
</feature>
<dbReference type="InterPro" id="IPR038636">
    <property type="entry name" value="Wzi_sf"/>
</dbReference>
<dbReference type="RefSeq" id="WP_024269347.1">
    <property type="nucleotide sequence ID" value="NC_023035.1"/>
</dbReference>
<name>V5WMP4_9SPIO</name>
<proteinExistence type="predicted"/>
<protein>
    <recommendedName>
        <fullName evidence="4">Capsule assembly Wzi family protein</fullName>
    </recommendedName>
</protein>
<dbReference type="OrthoDB" id="362631at2"/>
<evidence type="ECO:0000256" key="1">
    <source>
        <dbReference type="SAM" id="SignalP"/>
    </source>
</evidence>
<dbReference type="HOGENOM" id="CLU_480541_0_0_12"/>
<evidence type="ECO:0000313" key="3">
    <source>
        <dbReference type="Proteomes" id="UP000018680"/>
    </source>
</evidence>
<keyword evidence="1" id="KW-0732">Signal</keyword>
<reference evidence="2 3" key="1">
    <citation type="journal article" date="2015" name="Stand. Genomic Sci.">
        <title>Complete genome sequence and description of Salinispira pacifica gen. nov., sp. nov., a novel spirochaete isolated form a hypersaline microbial mat.</title>
        <authorList>
            <person name="Ben Hania W."/>
            <person name="Joseph M."/>
            <person name="Schumann P."/>
            <person name="Bunk B."/>
            <person name="Fiebig A."/>
            <person name="Sproer C."/>
            <person name="Klenk H.P."/>
            <person name="Fardeau M.L."/>
            <person name="Spring S."/>
        </authorList>
    </citation>
    <scope>NUCLEOTIDE SEQUENCE [LARGE SCALE GENOMIC DNA]</scope>
    <source>
        <strain evidence="2 3">L21-RPul-D2</strain>
    </source>
</reference>
<gene>
    <name evidence="2" type="ORF">L21SP2_3109</name>
</gene>
<keyword evidence="3" id="KW-1185">Reference proteome</keyword>
<dbReference type="EMBL" id="CP006939">
    <property type="protein sequence ID" value="AHC16451.1"/>
    <property type="molecule type" value="Genomic_DNA"/>
</dbReference>
<evidence type="ECO:0008006" key="4">
    <source>
        <dbReference type="Google" id="ProtNLM"/>
    </source>
</evidence>
<dbReference type="Gene3D" id="2.40.160.130">
    <property type="entry name" value="Capsule assembly protein Wzi"/>
    <property type="match status" value="1"/>
</dbReference>